<dbReference type="AlphaFoldDB" id="A0ABD1AQW9"/>
<keyword evidence="2" id="KW-0472">Membrane</keyword>
<keyword evidence="4" id="KW-1185">Reference proteome</keyword>
<feature type="region of interest" description="Disordered" evidence="1">
    <location>
        <begin position="150"/>
        <end position="277"/>
    </location>
</feature>
<protein>
    <recommendedName>
        <fullName evidence="5">Accumulation-associated protein</fullName>
    </recommendedName>
</protein>
<feature type="compositionally biased region" description="Gly residues" evidence="1">
    <location>
        <begin position="268"/>
        <end position="277"/>
    </location>
</feature>
<organism evidence="3 4">
    <name type="scientific">Cardamine amara subsp. amara</name>
    <dbReference type="NCBI Taxonomy" id="228776"/>
    <lineage>
        <taxon>Eukaryota</taxon>
        <taxon>Viridiplantae</taxon>
        <taxon>Streptophyta</taxon>
        <taxon>Embryophyta</taxon>
        <taxon>Tracheophyta</taxon>
        <taxon>Spermatophyta</taxon>
        <taxon>Magnoliopsida</taxon>
        <taxon>eudicotyledons</taxon>
        <taxon>Gunneridae</taxon>
        <taxon>Pentapetalae</taxon>
        <taxon>rosids</taxon>
        <taxon>malvids</taxon>
        <taxon>Brassicales</taxon>
        <taxon>Brassicaceae</taxon>
        <taxon>Cardamineae</taxon>
        <taxon>Cardamine</taxon>
    </lineage>
</organism>
<feature type="compositionally biased region" description="Pro residues" evidence="1">
    <location>
        <begin position="229"/>
        <end position="238"/>
    </location>
</feature>
<name>A0ABD1AQW9_CARAN</name>
<dbReference type="InterPro" id="IPR055301">
    <property type="entry name" value="Lea14-like_2"/>
</dbReference>
<keyword evidence="2" id="KW-1133">Transmembrane helix</keyword>
<evidence type="ECO:0000256" key="2">
    <source>
        <dbReference type="SAM" id="Phobius"/>
    </source>
</evidence>
<sequence length="341" mass="35659">MVKPHGRRRPSGRTNLASCAVATIFLLFLLIVLLVVYFTVFKPKDPKISVNAVQLPSFAVSNNTANFTFSQYVAVRNPNRAVFSHYDSSIQLLYSGNQVGFMFIPAGKIDSGRTQYMAATFTVQSFPISPPSSAISTVSAAVVPDSPVMPGPPDFTVTPSSPNNPDSPYFPGNPETPDFPGNPGPPSIPRNPGSPEFPGNPGSPVMPRNPGAPEFPGNPPRVPGSPAFPRNPNPPVFPGNPGSGNPRSMGPPGFPGIGAPPGFPGTPVGFGGGTGPTLGDGYANPGFGYGNRVGPTMEIESKMELAGRVKVLHVFTHHVVAKSECRVTVSIADGSVLGFHC</sequence>
<feature type="transmembrane region" description="Helical" evidence="2">
    <location>
        <begin position="20"/>
        <end position="40"/>
    </location>
</feature>
<dbReference type="Proteomes" id="UP001558713">
    <property type="component" value="Unassembled WGS sequence"/>
</dbReference>
<dbReference type="SUPFAM" id="SSF117070">
    <property type="entry name" value="LEA14-like"/>
    <property type="match status" value="1"/>
</dbReference>
<evidence type="ECO:0000313" key="3">
    <source>
        <dbReference type="EMBL" id="KAL1209150.1"/>
    </source>
</evidence>
<evidence type="ECO:0000256" key="1">
    <source>
        <dbReference type="SAM" id="MobiDB-lite"/>
    </source>
</evidence>
<dbReference type="PANTHER" id="PTHR31852">
    <property type="entry name" value="LATE EMBRYOGENESIS ABUNDANT (LEA) HYDROXYPROLINE-RICH GLYCOPROTEIN FAMILY"/>
    <property type="match status" value="1"/>
</dbReference>
<keyword evidence="2" id="KW-0812">Transmembrane</keyword>
<comment type="caution">
    <text evidence="3">The sequence shown here is derived from an EMBL/GenBank/DDBJ whole genome shotgun (WGS) entry which is preliminary data.</text>
</comment>
<feature type="compositionally biased region" description="Pro residues" evidence="1">
    <location>
        <begin position="180"/>
        <end position="189"/>
    </location>
</feature>
<proteinExistence type="predicted"/>
<gene>
    <name evidence="3" type="ORF">V5N11_028703</name>
</gene>
<accession>A0ABD1AQW9</accession>
<reference evidence="3 4" key="1">
    <citation type="submission" date="2024-04" db="EMBL/GenBank/DDBJ databases">
        <title>Genome assembly C_amara_ONT_v2.</title>
        <authorList>
            <person name="Yant L."/>
            <person name="Moore C."/>
            <person name="Slenker M."/>
        </authorList>
    </citation>
    <scope>NUCLEOTIDE SEQUENCE [LARGE SCALE GENOMIC DNA]</scope>
    <source>
        <tissue evidence="3">Leaf</tissue>
    </source>
</reference>
<evidence type="ECO:0000313" key="4">
    <source>
        <dbReference type="Proteomes" id="UP001558713"/>
    </source>
</evidence>
<feature type="compositionally biased region" description="Polar residues" evidence="1">
    <location>
        <begin position="157"/>
        <end position="166"/>
    </location>
</feature>
<dbReference type="EMBL" id="JBANAX010000427">
    <property type="protein sequence ID" value="KAL1209150.1"/>
    <property type="molecule type" value="Genomic_DNA"/>
</dbReference>
<evidence type="ECO:0008006" key="5">
    <source>
        <dbReference type="Google" id="ProtNLM"/>
    </source>
</evidence>